<organism evidence="3 4">
    <name type="scientific">Candidatus Scybalenecus merdavium</name>
    <dbReference type="NCBI Taxonomy" id="2840939"/>
    <lineage>
        <taxon>Bacteria</taxon>
        <taxon>Bacillati</taxon>
        <taxon>Bacillota</taxon>
        <taxon>Clostridia</taxon>
        <taxon>Eubacteriales</taxon>
        <taxon>Oscillospiraceae</taxon>
        <taxon>Oscillospiraceae incertae sedis</taxon>
        <taxon>Candidatus Scybalenecus</taxon>
    </lineage>
</organism>
<feature type="transmembrane region" description="Helical" evidence="2">
    <location>
        <begin position="103"/>
        <end position="125"/>
    </location>
</feature>
<evidence type="ECO:0000256" key="2">
    <source>
        <dbReference type="SAM" id="Phobius"/>
    </source>
</evidence>
<evidence type="ECO:0000256" key="1">
    <source>
        <dbReference type="SAM" id="MobiDB-lite"/>
    </source>
</evidence>
<dbReference type="CDD" id="cd05826">
    <property type="entry name" value="Sortase_B"/>
    <property type="match status" value="1"/>
</dbReference>
<dbReference type="InterPro" id="IPR009835">
    <property type="entry name" value="SrtB"/>
</dbReference>
<dbReference type="Proteomes" id="UP000824125">
    <property type="component" value="Unassembled WGS sequence"/>
</dbReference>
<reference evidence="3" key="2">
    <citation type="journal article" date="2021" name="PeerJ">
        <title>Extensive microbial diversity within the chicken gut microbiome revealed by metagenomics and culture.</title>
        <authorList>
            <person name="Gilroy R."/>
            <person name="Ravi A."/>
            <person name="Getino M."/>
            <person name="Pursley I."/>
            <person name="Horton D.L."/>
            <person name="Alikhan N.F."/>
            <person name="Baker D."/>
            <person name="Gharbi K."/>
            <person name="Hall N."/>
            <person name="Watson M."/>
            <person name="Adriaenssens E.M."/>
            <person name="Foster-Nyarko E."/>
            <person name="Jarju S."/>
            <person name="Secka A."/>
            <person name="Antonio M."/>
            <person name="Oren A."/>
            <person name="Chaudhuri R.R."/>
            <person name="La Ragione R."/>
            <person name="Hildebrand F."/>
            <person name="Pallen M.J."/>
        </authorList>
    </citation>
    <scope>NUCLEOTIDE SEQUENCE</scope>
    <source>
        <strain evidence="3">CHK176-6737</strain>
    </source>
</reference>
<feature type="compositionally biased region" description="Basic and acidic residues" evidence="1">
    <location>
        <begin position="1"/>
        <end position="13"/>
    </location>
</feature>
<keyword evidence="2" id="KW-1133">Transmembrane helix</keyword>
<dbReference type="Gene3D" id="2.40.260.10">
    <property type="entry name" value="Sortase"/>
    <property type="match status" value="1"/>
</dbReference>
<dbReference type="InterPro" id="IPR023365">
    <property type="entry name" value="Sortase_dom-sf"/>
</dbReference>
<protein>
    <submittedName>
        <fullName evidence="3">Class B sortase</fullName>
    </submittedName>
</protein>
<keyword evidence="2" id="KW-0472">Membrane</keyword>
<feature type="region of interest" description="Disordered" evidence="1">
    <location>
        <begin position="1"/>
        <end position="90"/>
    </location>
</feature>
<proteinExistence type="predicted"/>
<name>A0A9D1SN88_9FIRM</name>
<gene>
    <name evidence="3" type="ORF">IAD23_02785</name>
</gene>
<dbReference type="AlphaFoldDB" id="A0A9D1SN88"/>
<feature type="compositionally biased region" description="Basic and acidic residues" evidence="1">
    <location>
        <begin position="74"/>
        <end position="89"/>
    </location>
</feature>
<comment type="caution">
    <text evidence="3">The sequence shown here is derived from an EMBL/GenBank/DDBJ whole genome shotgun (WGS) entry which is preliminary data.</text>
</comment>
<accession>A0A9D1SN88</accession>
<dbReference type="EMBL" id="DVNM01000015">
    <property type="protein sequence ID" value="HIU68869.1"/>
    <property type="molecule type" value="Genomic_DNA"/>
</dbReference>
<evidence type="ECO:0000313" key="3">
    <source>
        <dbReference type="EMBL" id="HIU68869.1"/>
    </source>
</evidence>
<evidence type="ECO:0000313" key="4">
    <source>
        <dbReference type="Proteomes" id="UP000824125"/>
    </source>
</evidence>
<dbReference type="SUPFAM" id="SSF63817">
    <property type="entry name" value="Sortase"/>
    <property type="match status" value="1"/>
</dbReference>
<sequence>MDNKNKQDGRSEIDAILEDLGARQRTQNDDTLAPPEPSIDTPVPESAPADGKKAGKKTLSIKKLPKPGPRRSKKKDDEKAETQKEPSDHRNRRAKIKAFFRSLTFKIILCVLAASVVIVAVVFGVRAANEKKIADTEEKYGVTIADGMQTDHIEEYAANQDFVGRLSIAGSDIDYNVYQGDDNLYYATRDENARNNESGSVYMDWRASTDPQSRNTVLYASNAYFGALESMYATPEACAENPVITFNTLYQNAEYKVVGAFYTNADKAADNGKMFPYAVANLTDDAMIEFRTNLSSRLLYTTGRDILLSDKVLMLSAASDLFDSARFVVVAVQMTSGDSNKLDADDCTVNENVYYPQAYYDKTGAQNPYATASQWYPTVQLDGEDTSRLNDEDLDAYLN</sequence>
<reference evidence="3" key="1">
    <citation type="submission" date="2020-10" db="EMBL/GenBank/DDBJ databases">
        <authorList>
            <person name="Gilroy R."/>
        </authorList>
    </citation>
    <scope>NUCLEOTIDE SEQUENCE</scope>
    <source>
        <strain evidence="3">CHK176-6737</strain>
    </source>
</reference>
<feature type="compositionally biased region" description="Basic residues" evidence="1">
    <location>
        <begin position="54"/>
        <end position="73"/>
    </location>
</feature>
<keyword evidence="2" id="KW-0812">Transmembrane</keyword>